<protein>
    <submittedName>
        <fullName evidence="1">Uncharacterized protein</fullName>
    </submittedName>
</protein>
<evidence type="ECO:0000313" key="1">
    <source>
        <dbReference type="EMBL" id="PVU70616.1"/>
    </source>
</evidence>
<comment type="caution">
    <text evidence="1">The sequence shown here is derived from an EMBL/GenBank/DDBJ whole genome shotgun (WGS) entry which is preliminary data.</text>
</comment>
<gene>
    <name evidence="1" type="ORF">DDW05_02565</name>
</gene>
<name>A0A2T9WS05_NANST</name>
<proteinExistence type="predicted"/>
<accession>A0A2T9WS05</accession>
<dbReference type="EMBL" id="QEFH01000022">
    <property type="protein sequence ID" value="PVU70616.1"/>
    <property type="molecule type" value="Genomic_DNA"/>
</dbReference>
<evidence type="ECO:0000313" key="2">
    <source>
        <dbReference type="Proteomes" id="UP000245908"/>
    </source>
</evidence>
<reference evidence="1 2" key="1">
    <citation type="journal article" date="2015" name="Appl. Environ. Microbiol.">
        <title>Nanoarchaeota, Their Sulfolobales Host, and Nanoarchaeota Virus Distribution across Yellowstone National Park Hot Springs.</title>
        <authorList>
            <person name="Munson-McGee J.H."/>
            <person name="Field E.K."/>
            <person name="Bateson M."/>
            <person name="Rooney C."/>
            <person name="Stepanauskas R."/>
            <person name="Young M.J."/>
        </authorList>
    </citation>
    <scope>NUCLEOTIDE SEQUENCE [LARGE SCALE GENOMIC DNA]</scope>
    <source>
        <strain evidence="1">SCGC AB-777_O03</strain>
    </source>
</reference>
<sequence length="315" mass="37725">MSGPKKYIKDLVYNVKKVLPLKDDLDKIIEREHEKAFEILHKFGIIEYMESKYKNYKKPKLKIVEDEHFFKAKYSPTKNKIVFSKGTIKSETDRQYFFIKYFSYKEDVERLIDNPLKDLGYKEIKDIEYLNNSLDSKILLCPFYINDKNIMKSIAEAIILSTMFHEIWHSFDFSILDKLEKDPTIKDRDYLLTILKDHDNLELRASAFQVVMYYLANGFHNDERGYMAAYFNIPKCREYIEEINMLENYGYKDVGNPYDLGRYYGNIIVAKYRSSLEEYIYKIIDDIIHLDKKRAIDKIKHYVYNPDKLLHDKNS</sequence>
<organism evidence="1 2">
    <name type="scientific">Nanobsidianus stetteri</name>
    <dbReference type="NCBI Taxonomy" id="1294122"/>
    <lineage>
        <taxon>Archaea</taxon>
        <taxon>Nanobdellota</taxon>
        <taxon>Candidatus Nanoarchaeia</taxon>
        <taxon>Nanoarchaeales</taxon>
        <taxon>Nanopusillaceae</taxon>
        <taxon>Candidatus Nanobsidianus</taxon>
    </lineage>
</organism>
<dbReference type="Proteomes" id="UP000245908">
    <property type="component" value="Unassembled WGS sequence"/>
</dbReference>
<dbReference type="AlphaFoldDB" id="A0A2T9WS05"/>